<feature type="non-terminal residue" evidence="1">
    <location>
        <position position="177"/>
    </location>
</feature>
<evidence type="ECO:0000313" key="1">
    <source>
        <dbReference type="EMBL" id="GAH40391.1"/>
    </source>
</evidence>
<dbReference type="EMBL" id="BARU01009694">
    <property type="protein sequence ID" value="GAH40391.1"/>
    <property type="molecule type" value="Genomic_DNA"/>
</dbReference>
<accession>X1F433</accession>
<dbReference type="AlphaFoldDB" id="X1F433"/>
<comment type="caution">
    <text evidence="1">The sequence shown here is derived from an EMBL/GenBank/DDBJ whole genome shotgun (WGS) entry which is preliminary data.</text>
</comment>
<proteinExistence type="predicted"/>
<gene>
    <name evidence="1" type="ORF">S03H2_18659</name>
</gene>
<dbReference type="Gene3D" id="3.40.140.10">
    <property type="entry name" value="Cytidine Deaminase, domain 2"/>
    <property type="match status" value="1"/>
</dbReference>
<reference evidence="1" key="1">
    <citation type="journal article" date="2014" name="Front. Microbiol.">
        <title>High frequency of phylogenetically diverse reductive dehalogenase-homologous genes in deep subseafloor sedimentary metagenomes.</title>
        <authorList>
            <person name="Kawai M."/>
            <person name="Futagami T."/>
            <person name="Toyoda A."/>
            <person name="Takaki Y."/>
            <person name="Nishi S."/>
            <person name="Hori S."/>
            <person name="Arai W."/>
            <person name="Tsubouchi T."/>
            <person name="Morono Y."/>
            <person name="Uchiyama I."/>
            <person name="Ito T."/>
            <person name="Fujiyama A."/>
            <person name="Inagaki F."/>
            <person name="Takami H."/>
        </authorList>
    </citation>
    <scope>NUCLEOTIDE SEQUENCE</scope>
    <source>
        <strain evidence="1">Expedition CK06-06</strain>
    </source>
</reference>
<name>X1F433_9ZZZZ</name>
<dbReference type="SUPFAM" id="SSF102712">
    <property type="entry name" value="JAB1/MPN domain"/>
    <property type="match status" value="1"/>
</dbReference>
<sequence>MLAIIECKRFEQQSLISAIPHAQEFQEISSMMPQGIGPIGIYHSHPFSSEIFHSHTDDSTLLSLSNQFPNCVSIVTNGKDINYYQMGMESKTIEIKVKYIEPEIPKFLLILFDETLLIKINKSILNNVENVGNLKIRILNEVNNFLENIWSDLELFANYSKISENDVVTKYLVNNLE</sequence>
<organism evidence="1">
    <name type="scientific">marine sediment metagenome</name>
    <dbReference type="NCBI Taxonomy" id="412755"/>
    <lineage>
        <taxon>unclassified sequences</taxon>
        <taxon>metagenomes</taxon>
        <taxon>ecological metagenomes</taxon>
    </lineage>
</organism>
<protein>
    <submittedName>
        <fullName evidence="1">Uncharacterized protein</fullName>
    </submittedName>
</protein>